<name>A0AC60NZU1_IXOPE</name>
<reference evidence="1 2" key="1">
    <citation type="journal article" date="2020" name="Cell">
        <title>Large-Scale Comparative Analyses of Tick Genomes Elucidate Their Genetic Diversity and Vector Capacities.</title>
        <authorList>
            <consortium name="Tick Genome and Microbiome Consortium (TIGMIC)"/>
            <person name="Jia N."/>
            <person name="Wang J."/>
            <person name="Shi W."/>
            <person name="Du L."/>
            <person name="Sun Y."/>
            <person name="Zhan W."/>
            <person name="Jiang J.F."/>
            <person name="Wang Q."/>
            <person name="Zhang B."/>
            <person name="Ji P."/>
            <person name="Bell-Sakyi L."/>
            <person name="Cui X.M."/>
            <person name="Yuan T.T."/>
            <person name="Jiang B.G."/>
            <person name="Yang W.F."/>
            <person name="Lam T.T."/>
            <person name="Chang Q.C."/>
            <person name="Ding S.J."/>
            <person name="Wang X.J."/>
            <person name="Zhu J.G."/>
            <person name="Ruan X.D."/>
            <person name="Zhao L."/>
            <person name="Wei J.T."/>
            <person name="Ye R.Z."/>
            <person name="Que T.C."/>
            <person name="Du C.H."/>
            <person name="Zhou Y.H."/>
            <person name="Cheng J.X."/>
            <person name="Dai P.F."/>
            <person name="Guo W.B."/>
            <person name="Han X.H."/>
            <person name="Huang E.J."/>
            <person name="Li L.F."/>
            <person name="Wei W."/>
            <person name="Gao Y.C."/>
            <person name="Liu J.Z."/>
            <person name="Shao H.Z."/>
            <person name="Wang X."/>
            <person name="Wang C.C."/>
            <person name="Yang T.C."/>
            <person name="Huo Q.B."/>
            <person name="Li W."/>
            <person name="Chen H.Y."/>
            <person name="Chen S.E."/>
            <person name="Zhou L.G."/>
            <person name="Ni X.B."/>
            <person name="Tian J.H."/>
            <person name="Sheng Y."/>
            <person name="Liu T."/>
            <person name="Pan Y.S."/>
            <person name="Xia L.Y."/>
            <person name="Li J."/>
            <person name="Zhao F."/>
            <person name="Cao W.C."/>
        </authorList>
    </citation>
    <scope>NUCLEOTIDE SEQUENCE [LARGE SCALE GENOMIC DNA]</scope>
    <source>
        <strain evidence="1">Iper-2018</strain>
    </source>
</reference>
<gene>
    <name evidence="1" type="ORF">HPB47_010203</name>
</gene>
<protein>
    <submittedName>
        <fullName evidence="1">Uncharacterized protein</fullName>
    </submittedName>
</protein>
<organism evidence="1 2">
    <name type="scientific">Ixodes persulcatus</name>
    <name type="common">Taiga tick</name>
    <dbReference type="NCBI Taxonomy" id="34615"/>
    <lineage>
        <taxon>Eukaryota</taxon>
        <taxon>Metazoa</taxon>
        <taxon>Ecdysozoa</taxon>
        <taxon>Arthropoda</taxon>
        <taxon>Chelicerata</taxon>
        <taxon>Arachnida</taxon>
        <taxon>Acari</taxon>
        <taxon>Parasitiformes</taxon>
        <taxon>Ixodida</taxon>
        <taxon>Ixodoidea</taxon>
        <taxon>Ixodidae</taxon>
        <taxon>Ixodinae</taxon>
        <taxon>Ixodes</taxon>
    </lineage>
</organism>
<dbReference type="Proteomes" id="UP000805193">
    <property type="component" value="Unassembled WGS sequence"/>
</dbReference>
<accession>A0AC60NZU1</accession>
<evidence type="ECO:0000313" key="1">
    <source>
        <dbReference type="EMBL" id="KAG0412660.1"/>
    </source>
</evidence>
<dbReference type="EMBL" id="JABSTQ010011332">
    <property type="protein sequence ID" value="KAG0412660.1"/>
    <property type="molecule type" value="Genomic_DNA"/>
</dbReference>
<keyword evidence="2" id="KW-1185">Reference proteome</keyword>
<proteinExistence type="predicted"/>
<sequence>MRIRGLPRSQRSVSPSTLTGAVEKAALYRVRRSAGRCVALWLAHDGASPSSRPAPFSRAKRRFRPRSCEGRRLVRTWVFDPETRLSAETRKFGSIWASSSREETLPGSLDSKVSLWAASLSGAQAPTSGAAGGPLWFGYTVRTGNADVRFDDIANLAPNNGRSTRYSTAITHGNALSRVEVALGTAQGGAGYYESAAAAAAASSPGAVGTHGFPYGTVVYPGSQGVLVGIPRRQLTLGRAGLLEAPGPPFRFVGQVDHSLGDGEGFLTRPDAQLPAHVLRRRVFRRRFRGRRVFPGGEPQASSASFDEEGQTVQPVPVAVLPEGPEPAAGTISVPESGIVPSVNEPRPVQPTELKAGTQIAPAKAPAPRDVEEPGEDAEDDDSDYTQSTPSPAVPEQPTNLESNGRKTTATPLAVVSSALDTSQSQDTSSVVKNHVQTPLVLRAGRGQYDFRGYAENTRHPQGTVDGGDPHDWTTSRKFRHNFRVS</sequence>
<comment type="caution">
    <text evidence="1">The sequence shown here is derived from an EMBL/GenBank/DDBJ whole genome shotgun (WGS) entry which is preliminary data.</text>
</comment>
<evidence type="ECO:0000313" key="2">
    <source>
        <dbReference type="Proteomes" id="UP000805193"/>
    </source>
</evidence>